<gene>
    <name evidence="2" type="ORF">HNR46_000388</name>
</gene>
<organism evidence="2 3">
    <name type="scientific">Haloferula luteola</name>
    <dbReference type="NCBI Taxonomy" id="595692"/>
    <lineage>
        <taxon>Bacteria</taxon>
        <taxon>Pseudomonadati</taxon>
        <taxon>Verrucomicrobiota</taxon>
        <taxon>Verrucomicrobiia</taxon>
        <taxon>Verrucomicrobiales</taxon>
        <taxon>Verrucomicrobiaceae</taxon>
        <taxon>Haloferula</taxon>
    </lineage>
</organism>
<sequence length="152" mass="17516">MAWIHQFKYNRRIDLGRDLARLAARAFVDRRLERVREEGWPLVPVPLHWRRKGWRRFNQAKEIALPLGKELGLPVKDVLRRVRATRTQTRLSRKERQQNLRGAFRIRGAIDGWPGAVLVDDVLTTGSTVDECARMLVSAGVQNVVVVTVMRG</sequence>
<dbReference type="CDD" id="cd06223">
    <property type="entry name" value="PRTases_typeI"/>
    <property type="match status" value="1"/>
</dbReference>
<dbReference type="Proteomes" id="UP000557717">
    <property type="component" value="Unassembled WGS sequence"/>
</dbReference>
<dbReference type="AlphaFoldDB" id="A0A840UVE5"/>
<dbReference type="InterPro" id="IPR051910">
    <property type="entry name" value="ComF/GntX_DNA_util-trans"/>
</dbReference>
<dbReference type="RefSeq" id="WP_184015253.1">
    <property type="nucleotide sequence ID" value="NZ_JACHFD010000001.1"/>
</dbReference>
<dbReference type="SUPFAM" id="SSF53271">
    <property type="entry name" value="PRTase-like"/>
    <property type="match status" value="1"/>
</dbReference>
<dbReference type="PANTHER" id="PTHR47505">
    <property type="entry name" value="DNA UTILIZATION PROTEIN YHGH"/>
    <property type="match status" value="1"/>
</dbReference>
<dbReference type="InterPro" id="IPR029057">
    <property type="entry name" value="PRTase-like"/>
</dbReference>
<protein>
    <submittedName>
        <fullName evidence="2">ComF family protein</fullName>
    </submittedName>
</protein>
<dbReference type="EMBL" id="JACHFD010000001">
    <property type="protein sequence ID" value="MBB5350167.1"/>
    <property type="molecule type" value="Genomic_DNA"/>
</dbReference>
<dbReference type="InterPro" id="IPR000836">
    <property type="entry name" value="PRTase_dom"/>
</dbReference>
<name>A0A840UVE5_9BACT</name>
<keyword evidence="3" id="KW-1185">Reference proteome</keyword>
<evidence type="ECO:0000313" key="3">
    <source>
        <dbReference type="Proteomes" id="UP000557717"/>
    </source>
</evidence>
<comment type="caution">
    <text evidence="2">The sequence shown here is derived from an EMBL/GenBank/DDBJ whole genome shotgun (WGS) entry which is preliminary data.</text>
</comment>
<proteinExistence type="inferred from homology"/>
<evidence type="ECO:0000256" key="1">
    <source>
        <dbReference type="ARBA" id="ARBA00008007"/>
    </source>
</evidence>
<dbReference type="Gene3D" id="3.40.50.2020">
    <property type="match status" value="1"/>
</dbReference>
<evidence type="ECO:0000313" key="2">
    <source>
        <dbReference type="EMBL" id="MBB5350167.1"/>
    </source>
</evidence>
<dbReference type="PANTHER" id="PTHR47505:SF1">
    <property type="entry name" value="DNA UTILIZATION PROTEIN YHGH"/>
    <property type="match status" value="1"/>
</dbReference>
<reference evidence="2 3" key="1">
    <citation type="submission" date="2020-08" db="EMBL/GenBank/DDBJ databases">
        <title>Genomic Encyclopedia of Type Strains, Phase IV (KMG-IV): sequencing the most valuable type-strain genomes for metagenomic binning, comparative biology and taxonomic classification.</title>
        <authorList>
            <person name="Goeker M."/>
        </authorList>
    </citation>
    <scope>NUCLEOTIDE SEQUENCE [LARGE SCALE GENOMIC DNA]</scope>
    <source>
        <strain evidence="2 3">YC6886</strain>
    </source>
</reference>
<accession>A0A840UVE5</accession>
<comment type="similarity">
    <text evidence="1">Belongs to the ComF/GntX family.</text>
</comment>